<sequence length="140" mass="15862">MRNPKNKDLGSHPVRKENSKIHLGKNIGPCQRVSSFVFSHLLPGIPTVIPSATFPASLNNAIFPRHSRISKKIIENSVPSVLPRQRVGNQHSRLFSDFRLCSSRFAQAFQDLAETPLFLSRFAQAFQELEENHLTQKLDM</sequence>
<reference evidence="1 2" key="1">
    <citation type="journal article" date="2020" name="Mol. Biol. Evol.">
        <title>Distinct Expression and Methylation Patterns for Genes with Different Fates following a Single Whole-Genome Duplication in Flowering Plants.</title>
        <authorList>
            <person name="Shi T."/>
            <person name="Rahmani R.S."/>
            <person name="Gugger P.F."/>
            <person name="Wang M."/>
            <person name="Li H."/>
            <person name="Zhang Y."/>
            <person name="Li Z."/>
            <person name="Wang Q."/>
            <person name="Van de Peer Y."/>
            <person name="Marchal K."/>
            <person name="Chen J."/>
        </authorList>
    </citation>
    <scope>NUCLEOTIDE SEQUENCE [LARGE SCALE GENOMIC DNA]</scope>
    <source>
        <tissue evidence="1">Leaf</tissue>
    </source>
</reference>
<dbReference type="Proteomes" id="UP000607653">
    <property type="component" value="Unassembled WGS sequence"/>
</dbReference>
<name>A0A822YTU0_NELNU</name>
<keyword evidence="2" id="KW-1185">Reference proteome</keyword>
<comment type="caution">
    <text evidence="1">The sequence shown here is derived from an EMBL/GenBank/DDBJ whole genome shotgun (WGS) entry which is preliminary data.</text>
</comment>
<dbReference type="AlphaFoldDB" id="A0A822YTU0"/>
<dbReference type="EMBL" id="DUZY01000004">
    <property type="protein sequence ID" value="DAD34819.1"/>
    <property type="molecule type" value="Genomic_DNA"/>
</dbReference>
<protein>
    <submittedName>
        <fullName evidence="1">Uncharacterized protein</fullName>
    </submittedName>
</protein>
<evidence type="ECO:0000313" key="2">
    <source>
        <dbReference type="Proteomes" id="UP000607653"/>
    </source>
</evidence>
<gene>
    <name evidence="1" type="ORF">HUJ06_005460</name>
</gene>
<evidence type="ECO:0000313" key="1">
    <source>
        <dbReference type="EMBL" id="DAD34819.1"/>
    </source>
</evidence>
<proteinExistence type="predicted"/>
<organism evidence="1 2">
    <name type="scientific">Nelumbo nucifera</name>
    <name type="common">Sacred lotus</name>
    <dbReference type="NCBI Taxonomy" id="4432"/>
    <lineage>
        <taxon>Eukaryota</taxon>
        <taxon>Viridiplantae</taxon>
        <taxon>Streptophyta</taxon>
        <taxon>Embryophyta</taxon>
        <taxon>Tracheophyta</taxon>
        <taxon>Spermatophyta</taxon>
        <taxon>Magnoliopsida</taxon>
        <taxon>Proteales</taxon>
        <taxon>Nelumbonaceae</taxon>
        <taxon>Nelumbo</taxon>
    </lineage>
</organism>
<accession>A0A822YTU0</accession>